<dbReference type="EMBL" id="CP100390">
    <property type="protein sequence ID" value="UZE95182.1"/>
    <property type="molecule type" value="Genomic_DNA"/>
</dbReference>
<dbReference type="RefSeq" id="WP_265046671.1">
    <property type="nucleotide sequence ID" value="NZ_CP100390.1"/>
</dbReference>
<keyword evidence="3" id="KW-1185">Reference proteome</keyword>
<protein>
    <submittedName>
        <fullName evidence="2">Uncharacterized protein</fullName>
    </submittedName>
</protein>
<name>A0ABY6MZJ7_9ALTE</name>
<gene>
    <name evidence="2" type="ORF">NKI27_14065</name>
</gene>
<evidence type="ECO:0000313" key="3">
    <source>
        <dbReference type="Proteomes" id="UP001163739"/>
    </source>
</evidence>
<accession>A0ABY6MZJ7</accession>
<feature type="region of interest" description="Disordered" evidence="1">
    <location>
        <begin position="609"/>
        <end position="632"/>
    </location>
</feature>
<sequence length="816" mass="87547">MLTLDTTLFRSTTPLRIYTSAKQALLCLSLLVMFSLLSGCGGGNEAVKAAGKTKSTFARNTESANEEIAQNGTSDTTACTGTGPSAVTYCLVVEATDTMIASWQSDLFNLITPSKAYALRGLSTVPAQSIEIIQVDENLNQISNSTIPAYTVTENPALGTYSINFSESPPARIDIIAKVTLENDEILLAPFIDSSIDQNFNPIVIVNVVSDFLVKRLYKKLNTPEALNELLPCNDGGSNYGNNVGCKNQPFAKFNLWAALNGLTQSYEIDIPATYNISEAFDLLDKTGEFKAHIDTTLDEIIRTQEAFVGGTEREVALSTIQNDPESLTVKKEYNSTLFSLAFNQTNPGSSLKGASISTTISSPFTKESDAVSYPALTRNTTNFNISVTNLIEDFPMLRISLSIDQASDVLLSPALNNALTASPSNTFLTSQGFYIVGKMPFQTITDKTSSSAIGWQSDPYTQLVYSSDSDTAGPQSMLSAFIRNGGKYSISDNGDSTWTRNNQLEEQNIFAWNNYNQTDGATAVITSNTYGVISFSVNLSETGNVLTTAGEVLHWDAETAQSISQTQPSVALLSDNHYQRYSFSRAESLDLTVAASSRNAIAVTRSYEDLDSDSSPKGRISVSAPGSTESSLATVTPAGDLITVALNESDAGQGLITALETRTIKPTSGNLTGAVYRLAGNSFGANAASNVLRHYNNSTIKLTSGSTAILTLNTLESTHNVSTQTVTDISEVAISSANGNYTVNNDGLIQFIFPTLNLELKGFMSKSLDGTTETNEPGNVLSLLMIQDYDDVTSTQATLGLIYALRELSLDVTVE</sequence>
<evidence type="ECO:0000256" key="1">
    <source>
        <dbReference type="SAM" id="MobiDB-lite"/>
    </source>
</evidence>
<proteinExistence type="predicted"/>
<organism evidence="2 3">
    <name type="scientific">Alkalimarinus alittae</name>
    <dbReference type="NCBI Taxonomy" id="2961619"/>
    <lineage>
        <taxon>Bacteria</taxon>
        <taxon>Pseudomonadati</taxon>
        <taxon>Pseudomonadota</taxon>
        <taxon>Gammaproteobacteria</taxon>
        <taxon>Alteromonadales</taxon>
        <taxon>Alteromonadaceae</taxon>
        <taxon>Alkalimarinus</taxon>
    </lineage>
</organism>
<evidence type="ECO:0000313" key="2">
    <source>
        <dbReference type="EMBL" id="UZE95182.1"/>
    </source>
</evidence>
<reference evidence="2" key="1">
    <citation type="submission" date="2022-06" db="EMBL/GenBank/DDBJ databases">
        <title>Alkalimarinus sp. nov., isolated from gut of a Alitta virens.</title>
        <authorList>
            <person name="Yang A.I."/>
            <person name="Shin N.-R."/>
        </authorList>
    </citation>
    <scope>NUCLEOTIDE SEQUENCE</scope>
    <source>
        <strain evidence="2">A2M4</strain>
    </source>
</reference>
<dbReference type="Proteomes" id="UP001163739">
    <property type="component" value="Chromosome"/>
</dbReference>